<sequence>MSFDEGFQYYNDEEDDEGEFVMFNARDGFADDSTDFSSVSTIRKKQRKQYEELKQIDKGYHKIKIGDRFDKSQIELYSTGDAPGTLVRDAVTGSRYKEFRVGTLYEHLFYKAKLVCGVKSTESVTFFFDSPEQFERVLKTTVSQLAKERWTNKCAEIKTRFTN</sequence>
<protein>
    <submittedName>
        <fullName evidence="1">Uncharacterized protein</fullName>
    </submittedName>
</protein>
<reference evidence="1" key="1">
    <citation type="journal article" date="2020" name="Nature">
        <title>Giant virus diversity and host interactions through global metagenomics.</title>
        <authorList>
            <person name="Schulz F."/>
            <person name="Roux S."/>
            <person name="Paez-Espino D."/>
            <person name="Jungbluth S."/>
            <person name="Walsh D.A."/>
            <person name="Denef V.J."/>
            <person name="McMahon K.D."/>
            <person name="Konstantinidis K.T."/>
            <person name="Eloe-Fadrosh E.A."/>
            <person name="Kyrpides N.C."/>
            <person name="Woyke T."/>
        </authorList>
    </citation>
    <scope>NUCLEOTIDE SEQUENCE</scope>
    <source>
        <strain evidence="1">GVMAG-M-3300027708-20</strain>
    </source>
</reference>
<name>A0A6C0JHI3_9ZZZZ</name>
<dbReference type="AlphaFoldDB" id="A0A6C0JHI3"/>
<organism evidence="1">
    <name type="scientific">viral metagenome</name>
    <dbReference type="NCBI Taxonomy" id="1070528"/>
    <lineage>
        <taxon>unclassified sequences</taxon>
        <taxon>metagenomes</taxon>
        <taxon>organismal metagenomes</taxon>
    </lineage>
</organism>
<proteinExistence type="predicted"/>
<accession>A0A6C0JHI3</accession>
<dbReference type="EMBL" id="MN740389">
    <property type="protein sequence ID" value="QHU03927.1"/>
    <property type="molecule type" value="Genomic_DNA"/>
</dbReference>
<evidence type="ECO:0000313" key="1">
    <source>
        <dbReference type="EMBL" id="QHU03927.1"/>
    </source>
</evidence>